<dbReference type="InterPro" id="IPR006328">
    <property type="entry name" value="2-HAD"/>
</dbReference>
<dbReference type="Gene3D" id="3.40.50.1000">
    <property type="entry name" value="HAD superfamily/HAD-like"/>
    <property type="match status" value="1"/>
</dbReference>
<dbReference type="PANTHER" id="PTHR43316:SF3">
    <property type="entry name" value="HALOACID DEHALOGENASE, TYPE II (AFU_ORTHOLOGUE AFUA_2G07750)-RELATED"/>
    <property type="match status" value="1"/>
</dbReference>
<dbReference type="NCBIfam" id="TIGR01493">
    <property type="entry name" value="HAD-SF-IA-v2"/>
    <property type="match status" value="1"/>
</dbReference>
<sequence length="218" mass="23804">MTPTLAFDVYGTLVDPSGMIDHLQTYVGAEAETVSALWRQKQVEYAFRRGLMGQYADFGVCTRQALDYAFQSVGQQLDDATADALLAAYQSLPAFNDAARALAAMQSHYRLYAFSNGTPEAVERVLVNAGLRDYLTGIVSVHELGTFKPNPAVYEHARNATGAGSGTLWLVSGNPWDVIGARSAGLEAAWVQRDPSTVFDPWGIEPTRIIRNLDELAR</sequence>
<dbReference type="SFLD" id="SFLDS00003">
    <property type="entry name" value="Haloacid_Dehalogenase"/>
    <property type="match status" value="1"/>
</dbReference>
<evidence type="ECO:0000256" key="1">
    <source>
        <dbReference type="ARBA" id="ARBA00008106"/>
    </source>
</evidence>
<dbReference type="CDD" id="cd02588">
    <property type="entry name" value="HAD_L2-DEX"/>
    <property type="match status" value="1"/>
</dbReference>
<dbReference type="OrthoDB" id="5865007at2"/>
<evidence type="ECO:0000256" key="2">
    <source>
        <dbReference type="ARBA" id="ARBA00022801"/>
    </source>
</evidence>
<comment type="function">
    <text evidence="3">Catalyzes the hydrolytic dehalogenation of small (S)-2-haloalkanoic acids to yield the corresponding (R)-2-hydroxyalkanoic acids.</text>
</comment>
<dbReference type="InterPro" id="IPR036412">
    <property type="entry name" value="HAD-like_sf"/>
</dbReference>
<keyword evidence="2 3" id="KW-0378">Hydrolase</keyword>
<comment type="caution">
    <text evidence="4">The sequence shown here is derived from an EMBL/GenBank/DDBJ whole genome shotgun (WGS) entry which is preliminary data.</text>
</comment>
<dbReference type="InterPro" id="IPR006439">
    <property type="entry name" value="HAD-SF_hydro_IA"/>
</dbReference>
<dbReference type="GO" id="GO:0018784">
    <property type="term" value="F:(S)-2-haloacid dehalogenase activity"/>
    <property type="evidence" value="ECO:0007669"/>
    <property type="project" value="UniProtKB-UniRule"/>
</dbReference>
<organism evidence="4 5">
    <name type="scientific">Halovibrio salipaludis</name>
    <dbReference type="NCBI Taxonomy" id="2032626"/>
    <lineage>
        <taxon>Bacteria</taxon>
        <taxon>Pseudomonadati</taxon>
        <taxon>Pseudomonadota</taxon>
        <taxon>Gammaproteobacteria</taxon>
        <taxon>Oceanospirillales</taxon>
        <taxon>Halomonadaceae</taxon>
        <taxon>Halovibrio</taxon>
    </lineage>
</organism>
<dbReference type="AlphaFoldDB" id="A0A2A2FBJ5"/>
<dbReference type="RefSeq" id="WP_095616054.1">
    <property type="nucleotide sequence ID" value="NZ_NSKD01000001.1"/>
</dbReference>
<dbReference type="Pfam" id="PF00702">
    <property type="entry name" value="Hydrolase"/>
    <property type="match status" value="1"/>
</dbReference>
<evidence type="ECO:0000313" key="5">
    <source>
        <dbReference type="Proteomes" id="UP000218896"/>
    </source>
</evidence>
<accession>A0A2A2FBJ5</accession>
<dbReference type="InterPro" id="IPR023214">
    <property type="entry name" value="HAD_sf"/>
</dbReference>
<dbReference type="NCBIfam" id="TIGR01428">
    <property type="entry name" value="HAD_type_II"/>
    <property type="match status" value="1"/>
</dbReference>
<dbReference type="PANTHER" id="PTHR43316">
    <property type="entry name" value="HYDROLASE, HALOACID DELAHOGENASE-RELATED"/>
    <property type="match status" value="1"/>
</dbReference>
<dbReference type="InterPro" id="IPR051540">
    <property type="entry name" value="S-2-haloacid_dehalogenase"/>
</dbReference>
<proteinExistence type="inferred from homology"/>
<dbReference type="EC" id="3.8.1.2" evidence="3"/>
<gene>
    <name evidence="4" type="ORF">CK501_02055</name>
</gene>
<dbReference type="EMBL" id="NSKD01000001">
    <property type="protein sequence ID" value="PAU81955.1"/>
    <property type="molecule type" value="Genomic_DNA"/>
</dbReference>
<dbReference type="SFLD" id="SFLDG01129">
    <property type="entry name" value="C1.5:_HAD__Beta-PGM__Phosphata"/>
    <property type="match status" value="1"/>
</dbReference>
<dbReference type="PRINTS" id="PR00413">
    <property type="entry name" value="HADHALOGNASE"/>
</dbReference>
<comment type="catalytic activity">
    <reaction evidence="3">
        <text>an (S)-2-haloacid + H2O = a (2R)-2-hydroxycarboxylate + a halide anion + H(+)</text>
        <dbReference type="Rhea" id="RHEA:11192"/>
        <dbReference type="ChEBI" id="CHEBI:15377"/>
        <dbReference type="ChEBI" id="CHEBI:15378"/>
        <dbReference type="ChEBI" id="CHEBI:16042"/>
        <dbReference type="ChEBI" id="CHEBI:58314"/>
        <dbReference type="ChEBI" id="CHEBI:137405"/>
        <dbReference type="EC" id="3.8.1.2"/>
    </reaction>
</comment>
<dbReference type="Gene3D" id="1.10.150.240">
    <property type="entry name" value="Putative phosphatase, domain 2"/>
    <property type="match status" value="1"/>
</dbReference>
<evidence type="ECO:0000256" key="3">
    <source>
        <dbReference type="RuleBase" id="RU368077"/>
    </source>
</evidence>
<comment type="similarity">
    <text evidence="1 3">Belongs to the HAD-like hydrolase superfamily. S-2-haloalkanoic acid dehalogenase family.</text>
</comment>
<keyword evidence="5" id="KW-1185">Reference proteome</keyword>
<dbReference type="Proteomes" id="UP000218896">
    <property type="component" value="Unassembled WGS sequence"/>
</dbReference>
<dbReference type="SUPFAM" id="SSF56784">
    <property type="entry name" value="HAD-like"/>
    <property type="match status" value="1"/>
</dbReference>
<protein>
    <recommendedName>
        <fullName evidence="3">(S)-2-haloacid dehalogenase</fullName>
        <ecNumber evidence="3">3.8.1.2</ecNumber>
    </recommendedName>
    <alternativeName>
        <fullName evidence="3">2-haloalkanoic acid dehalogenase</fullName>
    </alternativeName>
    <alternativeName>
        <fullName evidence="3">Halocarboxylic acid halidohydrolase</fullName>
    </alternativeName>
    <alternativeName>
        <fullName evidence="3">L-2-haloacid dehalogenase</fullName>
    </alternativeName>
</protein>
<name>A0A2A2FBJ5_9GAMM</name>
<evidence type="ECO:0000313" key="4">
    <source>
        <dbReference type="EMBL" id="PAU81955.1"/>
    </source>
</evidence>
<dbReference type="InterPro" id="IPR023198">
    <property type="entry name" value="PGP-like_dom2"/>
</dbReference>
<reference evidence="4 5" key="1">
    <citation type="submission" date="2017-08" db="EMBL/GenBank/DDBJ databases">
        <title>Halovibrio sewagensis sp. nov., isolated from wastewater of high salinity.</title>
        <authorList>
            <person name="Dong X."/>
            <person name="Zhang G."/>
        </authorList>
    </citation>
    <scope>NUCLEOTIDE SEQUENCE [LARGE SCALE GENOMIC DNA]</scope>
    <source>
        <strain evidence="4 5">YL5-2</strain>
    </source>
</reference>